<evidence type="ECO:0000259" key="13">
    <source>
        <dbReference type="SMART" id="SM00382"/>
    </source>
</evidence>
<dbReference type="KEGG" id="gtt:GUITHDRAFT_75812"/>
<dbReference type="InterPro" id="IPR042222">
    <property type="entry name" value="Dynein_2_N"/>
</dbReference>
<reference evidence="14 16" key="1">
    <citation type="journal article" date="2012" name="Nature">
        <title>Algal genomes reveal evolutionary mosaicism and the fate of nucleomorphs.</title>
        <authorList>
            <consortium name="DOE Joint Genome Institute"/>
            <person name="Curtis B.A."/>
            <person name="Tanifuji G."/>
            <person name="Burki F."/>
            <person name="Gruber A."/>
            <person name="Irimia M."/>
            <person name="Maruyama S."/>
            <person name="Arias M.C."/>
            <person name="Ball S.G."/>
            <person name="Gile G.H."/>
            <person name="Hirakawa Y."/>
            <person name="Hopkins J.F."/>
            <person name="Kuo A."/>
            <person name="Rensing S.A."/>
            <person name="Schmutz J."/>
            <person name="Symeonidi A."/>
            <person name="Elias M."/>
            <person name="Eveleigh R.J."/>
            <person name="Herman E.K."/>
            <person name="Klute M.J."/>
            <person name="Nakayama T."/>
            <person name="Obornik M."/>
            <person name="Reyes-Prieto A."/>
            <person name="Armbrust E.V."/>
            <person name="Aves S.J."/>
            <person name="Beiko R.G."/>
            <person name="Coutinho P."/>
            <person name="Dacks J.B."/>
            <person name="Durnford D.G."/>
            <person name="Fast N.M."/>
            <person name="Green B.R."/>
            <person name="Grisdale C.J."/>
            <person name="Hempel F."/>
            <person name="Henrissat B."/>
            <person name="Hoppner M.P."/>
            <person name="Ishida K."/>
            <person name="Kim E."/>
            <person name="Koreny L."/>
            <person name="Kroth P.G."/>
            <person name="Liu Y."/>
            <person name="Malik S.B."/>
            <person name="Maier U.G."/>
            <person name="McRose D."/>
            <person name="Mock T."/>
            <person name="Neilson J.A."/>
            <person name="Onodera N.T."/>
            <person name="Poole A.M."/>
            <person name="Pritham E.J."/>
            <person name="Richards T.A."/>
            <person name="Rocap G."/>
            <person name="Roy S.W."/>
            <person name="Sarai C."/>
            <person name="Schaack S."/>
            <person name="Shirato S."/>
            <person name="Slamovits C.H."/>
            <person name="Spencer D.F."/>
            <person name="Suzuki S."/>
            <person name="Worden A.Z."/>
            <person name="Zauner S."/>
            <person name="Barry K."/>
            <person name="Bell C."/>
            <person name="Bharti A.K."/>
            <person name="Crow J.A."/>
            <person name="Grimwood J."/>
            <person name="Kramer R."/>
            <person name="Lindquist E."/>
            <person name="Lucas S."/>
            <person name="Salamov A."/>
            <person name="McFadden G.I."/>
            <person name="Lane C.E."/>
            <person name="Keeling P.J."/>
            <person name="Gray M.W."/>
            <person name="Grigoriev I.V."/>
            <person name="Archibald J.M."/>
        </authorList>
    </citation>
    <scope>NUCLEOTIDE SEQUENCE</scope>
    <source>
        <strain evidence="14 16">CCMP2712</strain>
    </source>
</reference>
<dbReference type="GO" id="GO:0007018">
    <property type="term" value="P:microtubule-based movement"/>
    <property type="evidence" value="ECO:0007669"/>
    <property type="project" value="InterPro"/>
</dbReference>
<dbReference type="InterPro" id="IPR027417">
    <property type="entry name" value="P-loop_NTPase"/>
</dbReference>
<dbReference type="InterPro" id="IPR035699">
    <property type="entry name" value="AAA_6"/>
</dbReference>
<keyword evidence="7" id="KW-0243">Dynein</keyword>
<dbReference type="Pfam" id="PF22597">
    <property type="entry name" value="DYN_lid"/>
    <property type="match status" value="1"/>
</dbReference>
<keyword evidence="10" id="KW-0206">Cytoskeleton</keyword>
<dbReference type="Pfam" id="PF12780">
    <property type="entry name" value="AAA_8"/>
    <property type="match status" value="1"/>
</dbReference>
<dbReference type="Pfam" id="PF17852">
    <property type="entry name" value="Dynein_AAA_lid"/>
    <property type="match status" value="1"/>
</dbReference>
<keyword evidence="3" id="KW-0963">Cytoplasm</keyword>
<evidence type="ECO:0000313" key="16">
    <source>
        <dbReference type="Proteomes" id="UP000011087"/>
    </source>
</evidence>
<dbReference type="GO" id="GO:0005524">
    <property type="term" value="F:ATP binding"/>
    <property type="evidence" value="ECO:0007669"/>
    <property type="project" value="UniProtKB-KW"/>
</dbReference>
<evidence type="ECO:0000256" key="9">
    <source>
        <dbReference type="ARBA" id="ARBA00023175"/>
    </source>
</evidence>
<evidence type="ECO:0000256" key="8">
    <source>
        <dbReference type="ARBA" id="ARBA00023054"/>
    </source>
</evidence>
<evidence type="ECO:0000256" key="11">
    <source>
        <dbReference type="SAM" id="Coils"/>
    </source>
</evidence>
<dbReference type="InterPro" id="IPR024743">
    <property type="entry name" value="Dynein_HC_stalk"/>
</dbReference>
<dbReference type="GO" id="GO:0030286">
    <property type="term" value="C:dynein complex"/>
    <property type="evidence" value="ECO:0007669"/>
    <property type="project" value="UniProtKB-KW"/>
</dbReference>
<keyword evidence="9" id="KW-0505">Motor protein</keyword>
<name>L1IWS6_GUITC</name>
<dbReference type="InterPro" id="IPR026983">
    <property type="entry name" value="DHC"/>
</dbReference>
<feature type="coiled-coil region" evidence="11">
    <location>
        <begin position="998"/>
        <end position="1025"/>
    </location>
</feature>
<feature type="coiled-coil region" evidence="11">
    <location>
        <begin position="3294"/>
        <end position="3328"/>
    </location>
</feature>
<evidence type="ECO:0000256" key="2">
    <source>
        <dbReference type="ARBA" id="ARBA00004245"/>
    </source>
</evidence>
<keyword evidence="5" id="KW-0547">Nucleotide-binding</keyword>
<dbReference type="Proteomes" id="UP000011087">
    <property type="component" value="Unassembled WGS sequence"/>
</dbReference>
<dbReference type="InterPro" id="IPR054354">
    <property type="entry name" value="DYNC2H1-like_lid"/>
</dbReference>
<keyword evidence="8 11" id="KW-0175">Coiled coil</keyword>
<proteinExistence type="predicted"/>
<accession>L1IWS6</accession>
<sequence>MQPPAPPHDETDTVIAGSLLWFRGRVQSMLRLRSDKVDNLFDRAHSKRVFLDFIREPARRRLMVWPDVQDELSVGYELPPGNQRKSIFFLKQRSFRVEEDGSLSGIMIGDLPADVLEHLSVISHEVLYPILVAGRGKESESLSKEILDVFHKFLSQVFLTVGQTQGKTLLPLPPRDPNQKDVSEQRIVKDKERVHVLESCVVTWTQQIRNVLRHEPPTFIIPGESTTGSSSEFAYWRNRAKDLTSINEQLCSSKVQKVLQVLEVTKSTYEKPFQKLVKEVTLAKQEACNIDLHLKPLEKLLAEYRDTPFTDIGRMFAPVMLALSLIYARPTQFANPVRLQSILEKIFNDVICAALKFVNGSQVFSSDPDEMESRLNETIAIFGQLRRTYLEYKARSEQSKVPWALQDELVFNLPDQFVERCYDMIDLVQMTSRFSTLKSVQVGGEMRISRSIDQITAEFHEALKHVQDTGYDLLDISARKYDDDFFEFRRIIRDCERRLGSLIAERMEEIHTLSASFSFLACFEGMLDRKIIQDSLGERELSLLRALQEEVENVQEAFTGGKENLPFYYNMPPHASRVLWSRSLSDRLRGPMECAKRMIRNAMTSEAGQETLRRYDELLEELKGFEEEEIRAWLEGIDYKFGEKMKQSLLIREIGSKRLRVNFDAGVWALLRETKYLSLCEVEIPEMIRGLFQRAEIYQQHARNLEIIVNDYNVLLSSMAEVEAPLMSQKMELVDEALEEGIEHLNWRNHSISSFLKKTTSYITDAAALLKLLQKNVNKVCKLLQGWSNSSLHSVRKKTLGAEEYLQFYQHALESRYNGFREESRQIHALIAEIHLALELSRGDPGWKHYVTHVNQVIVETLRAAVLDSLDSIVNMLDPSKRKDSLPPIVEIRLELIAPDVFFNPDIGSNISGTGLEDLLERWIASSLDVTHVLQRIDGSDSTYYNDVVVSSEVQGRMAEIRSLAAGVFRSLKDLKSRFEEFSSFWLQEPLDQFAVFLNDIRNSNLSAEEELTNFEDQIRVLKETEGRIKLLSNRETHVWVSVDAKPMKQALFTVLSKWTFTYTNHLVQKLLVETDEMQGFLARASSKLRAFAEEVDESSLKEIMTLISDVRRMSAKFEDLHSPWVSSISILKSYNVEVPQWVHEHVSSSGAQWSQLKKLMYQCRTMLEDNSRASSYRLWFESHMPFTNSFDSDFAYSMIDAQHRGLAASPRPARDRTGSEGAVTFSLPSSSHERSSVPSLAQMLEELKELNVEEEIFDLPLTFHEGLLECREEVGILKHLWDLASLLHFAFAHWHEIAWVGVNLEEVAEEMRGVWRVIREVPKEVGMSEYKQGVFQQWPLYSYMNERMANALQAVELMKQLQASNIRQRHWKQLIRVTGSNLISEIDINLREMFSLNLVQHAREVEELVRGAEKESEIEAQLAKLEKEWSQLELAFQREEGKVFLLPPDSVLSLLHESLIEVQLLSFNVYVVRNASFSDQVATLQHQLGTTESLLNLWLHAQHRHSTLEALFATRAAAKGCADKAADFEAIDQSWQTMMAQAAAMPNVVETCTSEERFKQIKAIHSKLEEIEAAMRGFLEQARDQFPRLHLLSDEQLLMLMSFEGQPKETMEYLRFLFPGVHELGIDFQDGGEAQVFTSVRDKKGGRVSLTPVRCDGTILDWIKELDSKTTESMRRQLSELMRATLESSESLASGAHVQLALVCLSIDKSAKIDGLLQEMLTAAGEQVRSFKDAQRAEVDAWTSQLRDNQVHELERDRLSMLLLAALDWMHLMELLETIPSCNPSSFEWKMQVRYRMVEDSCEVLVGDRSLGYGYSFIGHNLSCTLKTPASRPAFYSLIRNFSEGAASLVTDVRQEKLQTVTSIAHSLGVFLLLHRGGGLTTDRDFLLKELMGVASAGGWYVITNLWALPPNVLAIVQQAARSFIFAVRAMRSTSIEPQLIPSLSLFGKTMSSSSYFSLIFRPLNMLLPDLLTVACICLMEQGFPDAASLGKRVHDFFLLARKSLSECRHYQWNGELLRKIIRVSGQKRREILSETLQTTREGEAEKEKQDSLQILGQTALKVLQPQLLEQDNASVELNLQAAAGELQLELSEDFYRLCVHFTTLSAHFPAVILLGPPGCGKSSIVRTCAVHKRMSKVPVSLRTVTCNMMEVRELYGFFPDKSMRWQDGILSSVLRDLSAAALADPNSQQWLQLDGELHPSWSEPMGEALEEEGEVVLPSHERIVKPQQVKILFEGTSLKHADPNMAARCGILYVPPSEDGWTNTTRCWMRGIDDTEILSLLGDLLGDAHDDLLPSAIKFLARDHRGGVKGNVSMLDALPTRSQEASFNEKRVAWLGNLLIYSMLWSFGGLLNKDSRLKFSSWTRGKLMEMEGNKERLKTLISLPPTGNLYDMYYDVADSTWKVWSDSQREHHYLTGGNEETNSELFLVALPQTIAIQSCLSLVHKAGHPFMLHGSVGSGKSAILTDFLSCLDPEQTISAKVPVTGSTRPRDLQAAMAVVLEHKSGRLFAPKGTKRVTLFVDDLHLVRKDASGMKRTLELLRHILDNGNWFDLTLCAECILQNCLYVAAMSPSLTWVEDGRLRRHFACLHVEEPSKEALQAIYRNIALSIFRVHDAEVQRMAEPLAHTSVKLLMDLSSVFTASNDRPHYLFNQHDLAKIFTALQARSDLCSSPVSLAQVWAFECHCVFIGRLTSHDDVNMSTRIISRAVETIDEHLGLRESQTETLKKTSFLCVREQGNGLTVLPVHEQADLQAKIVSHLSDSFPSLGVPCSRTPSLVDFQSMAALYAESIASISVALGQPGGHALLLGPRGSGKTTLSHVTARLCGLTLVDLSYDPDKEEEANLRSRLCDLYWDAGINRVSMAVLVKVRGRSSHRMLSYVSDMLNADGYAHMISLFPDSRRNEIFASLRGEVRKQGLVDTPENCWTMLKSMVNANLHVILRVSVSESSSLLQVLSSFPALVSRMSVHWVGNFVSDNLQAFAKHYLRSVWEGEEDEELTVQAARHMSLVHHAASEAARHDHERHSLALHPALSPSLHKDRSQLASSHRSLRDKCDMAGRAKVKLESALARLNDLETIIEDQKQVVEQKKIVANRLLAQVGQETALLDEQRAVLVEDEKKQGALSEVLSELQANLKERVDLAAPLLEKAESGLNRLDFSNLSELRSITSPSESLLAVSRSLAILLTQRGKSLPEVEMLVWKEVKKMFSKVDSFLNLLTRFNVKDANADAVRVVEEEYLVLAVFAEDVKDPPVVSGLKTWVTNIIAMFHIYEEIKPKQHELNIRSKEWELMAAKVADLSTRVKTLESRLTELMANFQDATEEKNAAIKTLEDLAASCEIAGRLAKAVTSSDVNPIEEAKEKYDRQLQCLLGDSLVVAAMVAYAGRLDVMGRRFFLEESVEADLRAQKLPLSEGSELKLQALVRTATIAKWHVEGLPTSRFLLESAIIALYSPAWPLLLDPEGVGLRWTISLHREESQKRGGEAECVVRKDDDVELVRTMRLCVSTGKTLVVHGTLRRLSGDLCSLLHRKLYMLKRVAVVDLAGEPTVVHPEFRLVLVAACDRDRFEEELESATTQIKFSSSFSGIVRERILEMVIRLEILESSANWLGLLSRRHKMLQVGRHTCVCARG</sequence>
<dbReference type="InterPro" id="IPR041466">
    <property type="entry name" value="Dynein_AAA5_ext"/>
</dbReference>
<dbReference type="Gene3D" id="1.10.472.130">
    <property type="match status" value="1"/>
</dbReference>
<dbReference type="InterPro" id="IPR042228">
    <property type="entry name" value="Dynein_linker_3"/>
</dbReference>
<dbReference type="RefSeq" id="XP_005827260.1">
    <property type="nucleotide sequence ID" value="XM_005827203.1"/>
</dbReference>
<organism evidence="14">
    <name type="scientific">Guillardia theta (strain CCMP2712)</name>
    <name type="common">Cryptophyte</name>
    <dbReference type="NCBI Taxonomy" id="905079"/>
    <lineage>
        <taxon>Eukaryota</taxon>
        <taxon>Cryptophyceae</taxon>
        <taxon>Pyrenomonadales</taxon>
        <taxon>Geminigeraceae</taxon>
        <taxon>Guillardia</taxon>
    </lineage>
</organism>
<dbReference type="PANTHER" id="PTHR45703">
    <property type="entry name" value="DYNEIN HEAVY CHAIN"/>
    <property type="match status" value="1"/>
</dbReference>
<keyword evidence="6" id="KW-0067">ATP-binding</keyword>
<dbReference type="Pfam" id="PF08385">
    <property type="entry name" value="DHC_N1"/>
    <property type="match status" value="1"/>
</dbReference>
<feature type="domain" description="AAA+ ATPase" evidence="13">
    <location>
        <begin position="2802"/>
        <end position="3033"/>
    </location>
</feature>
<dbReference type="OrthoDB" id="447173at2759"/>
<evidence type="ECO:0000313" key="15">
    <source>
        <dbReference type="EnsemblProtists" id="EKX40280"/>
    </source>
</evidence>
<dbReference type="Gene3D" id="1.20.920.20">
    <property type="match status" value="1"/>
</dbReference>
<dbReference type="InterPro" id="IPR003593">
    <property type="entry name" value="AAA+_ATPase"/>
</dbReference>
<dbReference type="SUPFAM" id="SSF52540">
    <property type="entry name" value="P-loop containing nucleoside triphosphate hydrolases"/>
    <property type="match status" value="3"/>
</dbReference>
<reference evidence="16" key="2">
    <citation type="submission" date="2012-11" db="EMBL/GenBank/DDBJ databases">
        <authorList>
            <person name="Kuo A."/>
            <person name="Curtis B.A."/>
            <person name="Tanifuji G."/>
            <person name="Burki F."/>
            <person name="Gruber A."/>
            <person name="Irimia M."/>
            <person name="Maruyama S."/>
            <person name="Arias M.C."/>
            <person name="Ball S.G."/>
            <person name="Gile G.H."/>
            <person name="Hirakawa Y."/>
            <person name="Hopkins J.F."/>
            <person name="Rensing S.A."/>
            <person name="Schmutz J."/>
            <person name="Symeonidi A."/>
            <person name="Elias M."/>
            <person name="Eveleigh R.J."/>
            <person name="Herman E.K."/>
            <person name="Klute M.J."/>
            <person name="Nakayama T."/>
            <person name="Obornik M."/>
            <person name="Reyes-Prieto A."/>
            <person name="Armbrust E.V."/>
            <person name="Aves S.J."/>
            <person name="Beiko R.G."/>
            <person name="Coutinho P."/>
            <person name="Dacks J.B."/>
            <person name="Durnford D.G."/>
            <person name="Fast N.M."/>
            <person name="Green B.R."/>
            <person name="Grisdale C."/>
            <person name="Hempe F."/>
            <person name="Henrissat B."/>
            <person name="Hoppner M.P."/>
            <person name="Ishida K.-I."/>
            <person name="Kim E."/>
            <person name="Koreny L."/>
            <person name="Kroth P.G."/>
            <person name="Liu Y."/>
            <person name="Malik S.-B."/>
            <person name="Maier U.G."/>
            <person name="McRose D."/>
            <person name="Mock T."/>
            <person name="Neilson J.A."/>
            <person name="Onodera N.T."/>
            <person name="Poole A.M."/>
            <person name="Pritham E.J."/>
            <person name="Richards T.A."/>
            <person name="Rocap G."/>
            <person name="Roy S.W."/>
            <person name="Sarai C."/>
            <person name="Schaack S."/>
            <person name="Shirato S."/>
            <person name="Slamovits C.H."/>
            <person name="Spencer D.F."/>
            <person name="Suzuki S."/>
            <person name="Worden A.Z."/>
            <person name="Zauner S."/>
            <person name="Barry K."/>
            <person name="Bell C."/>
            <person name="Bharti A.K."/>
            <person name="Crow J.A."/>
            <person name="Grimwood J."/>
            <person name="Kramer R."/>
            <person name="Lindquist E."/>
            <person name="Lucas S."/>
            <person name="Salamov A."/>
            <person name="McFadden G.I."/>
            <person name="Lane C.E."/>
            <person name="Keeling P.J."/>
            <person name="Gray M.W."/>
            <person name="Grigoriev I.V."/>
            <person name="Archibald J.M."/>
        </authorList>
    </citation>
    <scope>NUCLEOTIDE SEQUENCE</scope>
    <source>
        <strain evidence="16">CCMP2712</strain>
    </source>
</reference>
<dbReference type="InterPro" id="IPR035706">
    <property type="entry name" value="AAA_9"/>
</dbReference>
<dbReference type="Pfam" id="PF12774">
    <property type="entry name" value="AAA_6"/>
    <property type="match status" value="1"/>
</dbReference>
<dbReference type="Gene3D" id="1.10.8.710">
    <property type="match status" value="1"/>
</dbReference>
<dbReference type="GO" id="GO:0051959">
    <property type="term" value="F:dynein light intermediate chain binding"/>
    <property type="evidence" value="ECO:0007669"/>
    <property type="project" value="InterPro"/>
</dbReference>
<dbReference type="Gene3D" id="1.20.140.100">
    <property type="entry name" value="Dynein heavy chain, N-terminal domain 2"/>
    <property type="match status" value="1"/>
</dbReference>
<dbReference type="HOGENOM" id="CLU_000038_4_0_1"/>
<dbReference type="PaxDb" id="55529-EKX40280"/>
<dbReference type="InterPro" id="IPR013594">
    <property type="entry name" value="Dynein_heavy_tail"/>
</dbReference>
<evidence type="ECO:0000256" key="6">
    <source>
        <dbReference type="ARBA" id="ARBA00022840"/>
    </source>
</evidence>
<dbReference type="PANTHER" id="PTHR45703:SF8">
    <property type="entry name" value="DYNEINS HEAVY CHAIN"/>
    <property type="match status" value="1"/>
</dbReference>
<dbReference type="InterPro" id="IPR024317">
    <property type="entry name" value="Dynein_heavy_chain_D4_dom"/>
</dbReference>
<dbReference type="EMBL" id="JH993033">
    <property type="protein sequence ID" value="EKX40280.1"/>
    <property type="molecule type" value="Genomic_DNA"/>
</dbReference>
<evidence type="ECO:0000256" key="4">
    <source>
        <dbReference type="ARBA" id="ARBA00022701"/>
    </source>
</evidence>
<dbReference type="Pfam" id="PF12777">
    <property type="entry name" value="MT"/>
    <property type="match status" value="1"/>
</dbReference>
<dbReference type="InterPro" id="IPR043157">
    <property type="entry name" value="Dynein_AAA1S"/>
</dbReference>
<dbReference type="OMA" id="TCESYDS"/>
<feature type="coiled-coil region" evidence="11">
    <location>
        <begin position="537"/>
        <end position="564"/>
    </location>
</feature>
<dbReference type="InterPro" id="IPR013602">
    <property type="entry name" value="Dynein_heavy_linker"/>
</dbReference>
<dbReference type="Gene3D" id="3.20.180.20">
    <property type="entry name" value="Dynein heavy chain, N-terminal domain 2"/>
    <property type="match status" value="1"/>
</dbReference>
<dbReference type="Pfam" id="PF12781">
    <property type="entry name" value="AAA_9"/>
    <property type="match status" value="1"/>
</dbReference>
<feature type="domain" description="AAA+ ATPase" evidence="13">
    <location>
        <begin position="2109"/>
        <end position="2313"/>
    </location>
</feature>
<evidence type="ECO:0000256" key="10">
    <source>
        <dbReference type="ARBA" id="ARBA00023212"/>
    </source>
</evidence>
<dbReference type="SMART" id="SM00382">
    <property type="entry name" value="AAA"/>
    <property type="match status" value="3"/>
</dbReference>
<evidence type="ECO:0000256" key="3">
    <source>
        <dbReference type="ARBA" id="ARBA00022490"/>
    </source>
</evidence>
<evidence type="ECO:0000256" key="5">
    <source>
        <dbReference type="ARBA" id="ARBA00022741"/>
    </source>
</evidence>
<dbReference type="Gene3D" id="3.40.50.300">
    <property type="entry name" value="P-loop containing nucleotide triphosphate hydrolases"/>
    <property type="match status" value="3"/>
</dbReference>
<evidence type="ECO:0000256" key="1">
    <source>
        <dbReference type="ARBA" id="ARBA00004229"/>
    </source>
</evidence>
<dbReference type="GO" id="GO:0005874">
    <property type="term" value="C:microtubule"/>
    <property type="evidence" value="ECO:0007669"/>
    <property type="project" value="UniProtKB-KW"/>
</dbReference>
<protein>
    <recommendedName>
        <fullName evidence="13">AAA+ ATPase domain-containing protein</fullName>
    </recommendedName>
</protein>
<comment type="subcellular location">
    <subcellularLocation>
        <location evidence="2">Cytoplasm</location>
        <location evidence="2">Cytoskeleton</location>
    </subcellularLocation>
    <subcellularLocation>
        <location evidence="1">Plastid</location>
        <location evidence="1">Chloroplast</location>
    </subcellularLocation>
</comment>
<evidence type="ECO:0000256" key="12">
    <source>
        <dbReference type="SAM" id="MobiDB-lite"/>
    </source>
</evidence>
<dbReference type="STRING" id="905079.L1IWS6"/>
<keyword evidence="16" id="KW-1185">Reference proteome</keyword>
<reference evidence="15" key="3">
    <citation type="submission" date="2016-03" db="UniProtKB">
        <authorList>
            <consortium name="EnsemblProtists"/>
        </authorList>
    </citation>
    <scope>IDENTIFICATION</scope>
</reference>
<feature type="coiled-coil region" evidence="11">
    <location>
        <begin position="1409"/>
        <end position="1443"/>
    </location>
</feature>
<dbReference type="GeneID" id="17296931"/>
<dbReference type="GO" id="GO:0045505">
    <property type="term" value="F:dynein intermediate chain binding"/>
    <property type="evidence" value="ECO:0007669"/>
    <property type="project" value="InterPro"/>
</dbReference>
<feature type="region of interest" description="Disordered" evidence="12">
    <location>
        <begin position="1208"/>
        <end position="1231"/>
    </location>
</feature>
<evidence type="ECO:0000313" key="14">
    <source>
        <dbReference type="EMBL" id="EKX40280.1"/>
    </source>
</evidence>
<gene>
    <name evidence="14" type="ORF">GUITHDRAFT_75812</name>
</gene>
<dbReference type="GO" id="GO:0009507">
    <property type="term" value="C:chloroplast"/>
    <property type="evidence" value="ECO:0007669"/>
    <property type="project" value="UniProtKB-SubCell"/>
</dbReference>
<dbReference type="Gene3D" id="1.20.920.30">
    <property type="match status" value="1"/>
</dbReference>
<dbReference type="Gene3D" id="1.20.58.1120">
    <property type="match status" value="1"/>
</dbReference>
<dbReference type="Pfam" id="PF12775">
    <property type="entry name" value="AAA_7"/>
    <property type="match status" value="1"/>
</dbReference>
<dbReference type="Pfam" id="PF08393">
    <property type="entry name" value="DHC_N2"/>
    <property type="match status" value="1"/>
</dbReference>
<feature type="domain" description="AAA+ ATPase" evidence="13">
    <location>
        <begin position="2448"/>
        <end position="2598"/>
    </location>
</feature>
<keyword evidence="4" id="KW-0493">Microtubule</keyword>
<dbReference type="Gene3D" id="1.10.287.2620">
    <property type="match status" value="1"/>
</dbReference>
<evidence type="ECO:0000256" key="7">
    <source>
        <dbReference type="ARBA" id="ARBA00023017"/>
    </source>
</evidence>
<dbReference type="eggNOG" id="KOG3595">
    <property type="taxonomic scope" value="Eukaryota"/>
</dbReference>
<dbReference type="EnsemblProtists" id="EKX40280">
    <property type="protein sequence ID" value="EKX40280"/>
    <property type="gene ID" value="GUITHDRAFT_75812"/>
</dbReference>